<accession>A0A2N0W9Y2</accession>
<sequence>MNSIIYFEIQSSDPQRDIHFYQSVFGWQFEKVEGLPIEYYRIATTGIHGGLLQRPIATPATGCGTNAFTCSIEVANFDETTAKILSLGGIIAMDKFAIPNRCWQGYFIDLDHNTFGICEIDEQAQ</sequence>
<dbReference type="InterPro" id="IPR052164">
    <property type="entry name" value="Anthracycline_SecMetBiosynth"/>
</dbReference>
<dbReference type="InterPro" id="IPR029068">
    <property type="entry name" value="Glyas_Bleomycin-R_OHBP_Dase"/>
</dbReference>
<reference evidence="4 7" key="3">
    <citation type="submission" date="2019-10" db="EMBL/GenBank/DDBJ databases">
        <authorList>
            <person name="Karimi E."/>
        </authorList>
    </citation>
    <scope>NUCLEOTIDE SEQUENCE [LARGE SCALE GENOMIC DNA]</scope>
    <source>
        <strain evidence="4">Acinetobacter sp. 8BE</strain>
    </source>
</reference>
<dbReference type="CDD" id="cd07247">
    <property type="entry name" value="SgaA_N_like"/>
    <property type="match status" value="1"/>
</dbReference>
<dbReference type="Proteomes" id="UP000013034">
    <property type="component" value="Unassembled WGS sequence"/>
</dbReference>
<dbReference type="EMBL" id="APOI01000019">
    <property type="protein sequence ID" value="ENU22982.1"/>
    <property type="molecule type" value="Genomic_DNA"/>
</dbReference>
<dbReference type="EMBL" id="CABWKZ010000016">
    <property type="protein sequence ID" value="VXA55620.1"/>
    <property type="molecule type" value="Genomic_DNA"/>
</dbReference>
<protein>
    <submittedName>
        <fullName evidence="3">VOC family protein</fullName>
    </submittedName>
</protein>
<accession>A0A653K5G9</accession>
<dbReference type="PANTHER" id="PTHR33993">
    <property type="entry name" value="GLYOXALASE-RELATED"/>
    <property type="match status" value="1"/>
</dbReference>
<evidence type="ECO:0000313" key="4">
    <source>
        <dbReference type="EMBL" id="VXA55620.1"/>
    </source>
</evidence>
<gene>
    <name evidence="4" type="ORF">ACI8B_230017</name>
    <name evidence="3" type="ORF">CW311_19650</name>
    <name evidence="2" type="ORF">F993_02439</name>
</gene>
<evidence type="ECO:0000313" key="2">
    <source>
        <dbReference type="EMBL" id="ENU22982.1"/>
    </source>
</evidence>
<dbReference type="AlphaFoldDB" id="A0A2N0W9Y2"/>
<name>A0A2N0W9Y2_9GAMM</name>
<dbReference type="PROSITE" id="PS51819">
    <property type="entry name" value="VOC"/>
    <property type="match status" value="1"/>
</dbReference>
<evidence type="ECO:0000313" key="5">
    <source>
        <dbReference type="Proteomes" id="UP000013034"/>
    </source>
</evidence>
<evidence type="ECO:0000313" key="7">
    <source>
        <dbReference type="Proteomes" id="UP000430404"/>
    </source>
</evidence>
<organism evidence="3 6">
    <name type="scientific">Acinetobacter proteolyticus</name>
    <dbReference type="NCBI Taxonomy" id="1776741"/>
    <lineage>
        <taxon>Bacteria</taxon>
        <taxon>Pseudomonadati</taxon>
        <taxon>Pseudomonadota</taxon>
        <taxon>Gammaproteobacteria</taxon>
        <taxon>Moraxellales</taxon>
        <taxon>Moraxellaceae</taxon>
        <taxon>Acinetobacter</taxon>
    </lineage>
</organism>
<dbReference type="InterPro" id="IPR037523">
    <property type="entry name" value="VOC_core"/>
</dbReference>
<dbReference type="Gene3D" id="3.10.180.10">
    <property type="entry name" value="2,3-Dihydroxybiphenyl 1,2-Dioxygenase, domain 1"/>
    <property type="match status" value="1"/>
</dbReference>
<keyword evidence="5" id="KW-1185">Reference proteome</keyword>
<dbReference type="Proteomes" id="UP000430404">
    <property type="component" value="Unassembled WGS sequence"/>
</dbReference>
<dbReference type="Proteomes" id="UP000233553">
    <property type="component" value="Unassembled WGS sequence"/>
</dbReference>
<proteinExistence type="predicted"/>
<evidence type="ECO:0000259" key="1">
    <source>
        <dbReference type="PROSITE" id="PS51819"/>
    </source>
</evidence>
<reference evidence="2 5" key="1">
    <citation type="submission" date="2013-02" db="EMBL/GenBank/DDBJ databases">
        <title>The Genome Sequence of Acinetobacter sp. NIPH 809.</title>
        <authorList>
            <consortium name="The Broad Institute Genome Sequencing Platform"/>
            <consortium name="The Broad Institute Genome Sequencing Center for Infectious Disease"/>
            <person name="Cerqueira G."/>
            <person name="Feldgarden M."/>
            <person name="Courvalin P."/>
            <person name="Perichon B."/>
            <person name="Grillot-Courvalin C."/>
            <person name="Clermont D."/>
            <person name="Rocha E."/>
            <person name="Yoon E.-J."/>
            <person name="Nemec A."/>
            <person name="Walker B."/>
            <person name="Young S.K."/>
            <person name="Zeng Q."/>
            <person name="Gargeya S."/>
            <person name="Fitzgerald M."/>
            <person name="Haas B."/>
            <person name="Abouelleil A."/>
            <person name="Alvarado L."/>
            <person name="Arachchi H.M."/>
            <person name="Berlin A.M."/>
            <person name="Chapman S.B."/>
            <person name="Dewar J."/>
            <person name="Goldberg J."/>
            <person name="Griggs A."/>
            <person name="Gujja S."/>
            <person name="Hansen M."/>
            <person name="Howarth C."/>
            <person name="Imamovic A."/>
            <person name="Larimer J."/>
            <person name="McCowan C."/>
            <person name="Murphy C."/>
            <person name="Neiman D."/>
            <person name="Pearson M."/>
            <person name="Priest M."/>
            <person name="Roberts A."/>
            <person name="Saif S."/>
            <person name="Shea T."/>
            <person name="Sisk P."/>
            <person name="Sykes S."/>
            <person name="Wortman J."/>
            <person name="Nusbaum C."/>
            <person name="Birren B."/>
        </authorList>
    </citation>
    <scope>NUCLEOTIDE SEQUENCE [LARGE SCALE GENOMIC DNA]</scope>
    <source>
        <strain evidence="2 5">NIPH 809</strain>
    </source>
</reference>
<reference evidence="3 6" key="2">
    <citation type="submission" date="2017-12" db="EMBL/GenBank/DDBJ databases">
        <title>Draft Genome sequences of multiple microbial strains isolated from spacecraft associated surfaces.</title>
        <authorList>
            <person name="Seuylemezian A."/>
            <person name="Vaishampayan P."/>
            <person name="Venkateswaran K."/>
        </authorList>
    </citation>
    <scope>NUCLEOTIDE SEQUENCE [LARGE SCALE GENOMIC DNA]</scope>
    <source>
        <strain evidence="3 6">2P01AA</strain>
    </source>
</reference>
<dbReference type="RefSeq" id="WP_004655130.1">
    <property type="nucleotide sequence ID" value="NZ_KB849179.1"/>
</dbReference>
<dbReference type="EMBL" id="PISJ01000025">
    <property type="protein sequence ID" value="PKF31280.1"/>
    <property type="molecule type" value="Genomic_DNA"/>
</dbReference>
<evidence type="ECO:0000313" key="6">
    <source>
        <dbReference type="Proteomes" id="UP000233553"/>
    </source>
</evidence>
<dbReference type="PANTHER" id="PTHR33993:SF2">
    <property type="entry name" value="VOC DOMAIN-CONTAINING PROTEIN"/>
    <property type="match status" value="1"/>
</dbReference>
<feature type="domain" description="VOC" evidence="1">
    <location>
        <begin position="3"/>
        <end position="120"/>
    </location>
</feature>
<dbReference type="SUPFAM" id="SSF54593">
    <property type="entry name" value="Glyoxalase/Bleomycin resistance protein/Dihydroxybiphenyl dioxygenase"/>
    <property type="match status" value="1"/>
</dbReference>
<evidence type="ECO:0000313" key="3">
    <source>
        <dbReference type="EMBL" id="PKF31280.1"/>
    </source>
</evidence>